<evidence type="ECO:0000256" key="1">
    <source>
        <dbReference type="SAM" id="Phobius"/>
    </source>
</evidence>
<evidence type="ECO:0000313" key="3">
    <source>
        <dbReference type="EMBL" id="TKG70021.1"/>
    </source>
</evidence>
<dbReference type="InterPro" id="IPR028087">
    <property type="entry name" value="Tad_N"/>
</dbReference>
<name>A0ABY2S397_9PSEU</name>
<keyword evidence="3" id="KW-0547">Nucleotide-binding</keyword>
<feature type="transmembrane region" description="Helical" evidence="1">
    <location>
        <begin position="20"/>
        <end position="41"/>
    </location>
</feature>
<sequence length="137" mass="13919">MNGRRAPVPRPADEPDGGSATVWAAGAIAGLLVVAGLLWLLGGAVVTRHRAANAADLAALAAAGHADRGSAEACAHARRIAERMRARIRDCRFDGWDALVVVEAPGAGPLTGFGPATARARAGPVDSPAVNGRMEPD</sequence>
<evidence type="ECO:0000313" key="4">
    <source>
        <dbReference type="Proteomes" id="UP000309992"/>
    </source>
</evidence>
<dbReference type="GO" id="GO:0004386">
    <property type="term" value="F:helicase activity"/>
    <property type="evidence" value="ECO:0007669"/>
    <property type="project" value="UniProtKB-KW"/>
</dbReference>
<accession>A0ABY2S397</accession>
<keyword evidence="3" id="KW-0347">Helicase</keyword>
<proteinExistence type="predicted"/>
<gene>
    <name evidence="3" type="ORF">FCN18_18125</name>
</gene>
<keyword evidence="3" id="KW-0067">ATP-binding</keyword>
<comment type="caution">
    <text evidence="3">The sequence shown here is derived from an EMBL/GenBank/DDBJ whole genome shotgun (WGS) entry which is preliminary data.</text>
</comment>
<dbReference type="Proteomes" id="UP000309992">
    <property type="component" value="Unassembled WGS sequence"/>
</dbReference>
<dbReference type="InterPro" id="IPR021202">
    <property type="entry name" value="Rv3654c-like"/>
</dbReference>
<protein>
    <submittedName>
        <fullName evidence="3">Helicase</fullName>
    </submittedName>
</protein>
<dbReference type="Pfam" id="PF13400">
    <property type="entry name" value="Tad"/>
    <property type="match status" value="1"/>
</dbReference>
<keyword evidence="3" id="KW-0378">Hydrolase</keyword>
<keyword evidence="1" id="KW-0812">Transmembrane</keyword>
<reference evidence="3 4" key="1">
    <citation type="journal article" date="2015" name="Antonie Van Leeuwenhoek">
        <title>Prauserella endophytica sp. nov., an endophytic actinobacterium isolated from Tamarix taklamakanensis.</title>
        <authorList>
            <person name="Liu J.M."/>
            <person name="Habden X."/>
            <person name="Guo L."/>
            <person name="Tuo L."/>
            <person name="Jiang Z.K."/>
            <person name="Liu S.W."/>
            <person name="Liu X.F."/>
            <person name="Chen L."/>
            <person name="Li R.F."/>
            <person name="Zhang Y.Q."/>
            <person name="Sun C.H."/>
        </authorList>
    </citation>
    <scope>NUCLEOTIDE SEQUENCE [LARGE SCALE GENOMIC DNA]</scope>
    <source>
        <strain evidence="3 4">CGMCC 4.7182</strain>
    </source>
</reference>
<organism evidence="3 4">
    <name type="scientific">Prauserella endophytica</name>
    <dbReference type="NCBI Taxonomy" id="1592324"/>
    <lineage>
        <taxon>Bacteria</taxon>
        <taxon>Bacillati</taxon>
        <taxon>Actinomycetota</taxon>
        <taxon>Actinomycetes</taxon>
        <taxon>Pseudonocardiales</taxon>
        <taxon>Pseudonocardiaceae</taxon>
        <taxon>Prauserella</taxon>
        <taxon>Prauserella coralliicola group</taxon>
    </lineage>
</organism>
<keyword evidence="1" id="KW-0472">Membrane</keyword>
<keyword evidence="4" id="KW-1185">Reference proteome</keyword>
<keyword evidence="1" id="KW-1133">Transmembrane helix</keyword>
<evidence type="ECO:0000259" key="2">
    <source>
        <dbReference type="Pfam" id="PF13400"/>
    </source>
</evidence>
<dbReference type="EMBL" id="SWMS01000009">
    <property type="protein sequence ID" value="TKG70021.1"/>
    <property type="molecule type" value="Genomic_DNA"/>
</dbReference>
<dbReference type="NCBIfam" id="TIGR03816">
    <property type="entry name" value="tadE_like_DECH"/>
    <property type="match status" value="1"/>
</dbReference>
<feature type="domain" description="Putative Flp pilus-assembly TadG-like N-terminal" evidence="2">
    <location>
        <begin position="18"/>
        <end position="64"/>
    </location>
</feature>